<comment type="caution">
    <text evidence="1">The sequence shown here is derived from an EMBL/GenBank/DDBJ whole genome shotgun (WGS) entry which is preliminary data.</text>
</comment>
<dbReference type="Proteomes" id="UP001597506">
    <property type="component" value="Unassembled WGS sequence"/>
</dbReference>
<dbReference type="RefSeq" id="WP_377932472.1">
    <property type="nucleotide sequence ID" value="NZ_JBHUMF010000007.1"/>
</dbReference>
<gene>
    <name evidence="1" type="ORF">ACFSUL_02740</name>
</gene>
<keyword evidence="2" id="KW-1185">Reference proteome</keyword>
<dbReference type="EMBL" id="JBHUMF010000007">
    <property type="protein sequence ID" value="MFD2679662.1"/>
    <property type="molecule type" value="Genomic_DNA"/>
</dbReference>
<evidence type="ECO:0000313" key="1">
    <source>
        <dbReference type="EMBL" id="MFD2679662.1"/>
    </source>
</evidence>
<protein>
    <submittedName>
        <fullName evidence="1">Uncharacterized protein</fullName>
    </submittedName>
</protein>
<proteinExistence type="predicted"/>
<sequence length="167" mass="19501">MSVYEREREFRDSYLKSLIELEFQERDKSKINSLFPNKFHSFYGNLVFFDEIVTDPESISIDQLLSVKPELEHNYVLFLKGEYNSKEDKEKIVQLILYLKNMEVKVADIDIAYFDNEPAKSAIKTPFLYVGNKDVNQVISIQPKTFQRINNIKEFKDIISSASGGKL</sequence>
<organism evidence="1 2">
    <name type="scientific">Bacillus seohaeanensis</name>
    <dbReference type="NCBI Taxonomy" id="284580"/>
    <lineage>
        <taxon>Bacteria</taxon>
        <taxon>Bacillati</taxon>
        <taxon>Bacillota</taxon>
        <taxon>Bacilli</taxon>
        <taxon>Bacillales</taxon>
        <taxon>Bacillaceae</taxon>
        <taxon>Bacillus</taxon>
    </lineage>
</organism>
<accession>A0ABW5RLT9</accession>
<name>A0ABW5RLT9_9BACI</name>
<evidence type="ECO:0000313" key="2">
    <source>
        <dbReference type="Proteomes" id="UP001597506"/>
    </source>
</evidence>
<reference evidence="2" key="1">
    <citation type="journal article" date="2019" name="Int. J. Syst. Evol. Microbiol.">
        <title>The Global Catalogue of Microorganisms (GCM) 10K type strain sequencing project: providing services to taxonomists for standard genome sequencing and annotation.</title>
        <authorList>
            <consortium name="The Broad Institute Genomics Platform"/>
            <consortium name="The Broad Institute Genome Sequencing Center for Infectious Disease"/>
            <person name="Wu L."/>
            <person name="Ma J."/>
        </authorList>
    </citation>
    <scope>NUCLEOTIDE SEQUENCE [LARGE SCALE GENOMIC DNA]</scope>
    <source>
        <strain evidence="2">KCTC 3913</strain>
    </source>
</reference>